<keyword evidence="1" id="KW-1133">Transmembrane helix</keyword>
<keyword evidence="3" id="KW-1185">Reference proteome</keyword>
<keyword evidence="1" id="KW-0472">Membrane</keyword>
<feature type="transmembrane region" description="Helical" evidence="1">
    <location>
        <begin position="29"/>
        <end position="51"/>
    </location>
</feature>
<dbReference type="Proteomes" id="UP000199039">
    <property type="component" value="Unassembled WGS sequence"/>
</dbReference>
<evidence type="ECO:0000256" key="1">
    <source>
        <dbReference type="SAM" id="Phobius"/>
    </source>
</evidence>
<protein>
    <recommendedName>
        <fullName evidence="4">Inner membrane protein</fullName>
    </recommendedName>
</protein>
<feature type="transmembrane region" description="Helical" evidence="1">
    <location>
        <begin position="6"/>
        <end position="22"/>
    </location>
</feature>
<organism evidence="2 3">
    <name type="scientific">Sanguibacter gelidistatuariae</name>
    <dbReference type="NCBI Taxonomy" id="1814289"/>
    <lineage>
        <taxon>Bacteria</taxon>
        <taxon>Bacillati</taxon>
        <taxon>Actinomycetota</taxon>
        <taxon>Actinomycetes</taxon>
        <taxon>Micrococcales</taxon>
        <taxon>Sanguibacteraceae</taxon>
        <taxon>Sanguibacter</taxon>
    </lineage>
</organism>
<dbReference type="RefSeq" id="WP_093181035.1">
    <property type="nucleotide sequence ID" value="NZ_FMYH01000001.1"/>
</dbReference>
<reference evidence="2 3" key="1">
    <citation type="submission" date="2016-09" db="EMBL/GenBank/DDBJ databases">
        <authorList>
            <person name="Capua I."/>
            <person name="De Benedictis P."/>
            <person name="Joannis T."/>
            <person name="Lombin L.H."/>
            <person name="Cattoli G."/>
        </authorList>
    </citation>
    <scope>NUCLEOTIDE SEQUENCE [LARGE SCALE GENOMIC DNA]</scope>
    <source>
        <strain evidence="2 3">ISLP-3</strain>
    </source>
</reference>
<keyword evidence="1" id="KW-0812">Transmembrane</keyword>
<dbReference type="AlphaFoldDB" id="A0A1G6H9U0"/>
<name>A0A1G6H9U0_9MICO</name>
<evidence type="ECO:0000313" key="2">
    <source>
        <dbReference type="EMBL" id="SDB91032.1"/>
    </source>
</evidence>
<evidence type="ECO:0008006" key="4">
    <source>
        <dbReference type="Google" id="ProtNLM"/>
    </source>
</evidence>
<dbReference type="STRING" id="1814289.SAMN05216410_0857"/>
<dbReference type="InterPro" id="IPR016181">
    <property type="entry name" value="Acyl_CoA_acyltransferase"/>
</dbReference>
<gene>
    <name evidence="2" type="ORF">SAMN05216410_0857</name>
</gene>
<accession>A0A1G6H9U0</accession>
<sequence>MSLLDLVGWVGSAILVWSLLQTRIVRLRVINLVGCIILIVFNTLAGVWPMMGLNVGLAVINVYHLRKLLLARHSPAQYTVLAADPGEEYLRYLLRVHAADIAAFNPHFDADRTPFEQGYLILHEDETVGLVLLHDAEDGLAQIALDYVTPRFRDFTPGEFVFLRSDALADRGFLRVETMPGATAVPTVAAYYARLGFTGSGEVVGLDLT</sequence>
<evidence type="ECO:0000313" key="3">
    <source>
        <dbReference type="Proteomes" id="UP000199039"/>
    </source>
</evidence>
<dbReference type="OrthoDB" id="677174at2"/>
<dbReference type="SUPFAM" id="SSF55729">
    <property type="entry name" value="Acyl-CoA N-acyltransferases (Nat)"/>
    <property type="match status" value="1"/>
</dbReference>
<proteinExistence type="predicted"/>
<dbReference type="EMBL" id="FMYH01000001">
    <property type="protein sequence ID" value="SDB91032.1"/>
    <property type="molecule type" value="Genomic_DNA"/>
</dbReference>